<dbReference type="EMBL" id="PGCI01000243">
    <property type="protein sequence ID" value="PLW32417.1"/>
    <property type="molecule type" value="Genomic_DNA"/>
</dbReference>
<feature type="compositionally biased region" description="Polar residues" evidence="1">
    <location>
        <begin position="29"/>
        <end position="43"/>
    </location>
</feature>
<feature type="compositionally biased region" description="Low complexity" evidence="1">
    <location>
        <begin position="96"/>
        <end position="107"/>
    </location>
</feature>
<accession>A0A2N5U3U8</accession>
<evidence type="ECO:0000313" key="2">
    <source>
        <dbReference type="EMBL" id="PLW32417.1"/>
    </source>
</evidence>
<sequence length="215" mass="23481">MLIPATNPKVTRRLHESVRVHQRAHASPIENNHGQGEGSESTFRLSTTVTGISVASELDDIHDLDVGTPEPPSTSSASTTCTDSAPSPSLMKVRQSSRTRSTSDSSSATELAQGYEKAVTSPASTFEEDHEAYLICTHWESHGGKFEAFLQLCGIDHQDRQTREILAHKQIDHWSVFLHTVVDDHLHWGIELAAAQRLACGGAKVSRGLQATFFP</sequence>
<organism evidence="2 3">
    <name type="scientific">Puccinia coronata f. sp. avenae</name>
    <dbReference type="NCBI Taxonomy" id="200324"/>
    <lineage>
        <taxon>Eukaryota</taxon>
        <taxon>Fungi</taxon>
        <taxon>Dikarya</taxon>
        <taxon>Basidiomycota</taxon>
        <taxon>Pucciniomycotina</taxon>
        <taxon>Pucciniomycetes</taxon>
        <taxon>Pucciniales</taxon>
        <taxon>Pucciniaceae</taxon>
        <taxon>Puccinia</taxon>
    </lineage>
</organism>
<protein>
    <submittedName>
        <fullName evidence="2">Uncharacterized protein</fullName>
    </submittedName>
</protein>
<evidence type="ECO:0000313" key="3">
    <source>
        <dbReference type="Proteomes" id="UP000235392"/>
    </source>
</evidence>
<gene>
    <name evidence="2" type="ORF">PCASD_17543</name>
</gene>
<evidence type="ECO:0000256" key="1">
    <source>
        <dbReference type="SAM" id="MobiDB-lite"/>
    </source>
</evidence>
<proteinExistence type="predicted"/>
<comment type="caution">
    <text evidence="2">The sequence shown here is derived from an EMBL/GenBank/DDBJ whole genome shotgun (WGS) entry which is preliminary data.</text>
</comment>
<dbReference type="Proteomes" id="UP000235392">
    <property type="component" value="Unassembled WGS sequence"/>
</dbReference>
<name>A0A2N5U3U8_9BASI</name>
<feature type="region of interest" description="Disordered" evidence="1">
    <location>
        <begin position="1"/>
        <end position="43"/>
    </location>
</feature>
<feature type="region of interest" description="Disordered" evidence="1">
    <location>
        <begin position="60"/>
        <end position="122"/>
    </location>
</feature>
<dbReference type="AlphaFoldDB" id="A0A2N5U3U8"/>
<feature type="compositionally biased region" description="Low complexity" evidence="1">
    <location>
        <begin position="73"/>
        <end position="89"/>
    </location>
</feature>
<reference evidence="2 3" key="1">
    <citation type="submission" date="2017-11" db="EMBL/GenBank/DDBJ databases">
        <title>De novo assembly and phasing of dikaryotic genomes from two isolates of Puccinia coronata f. sp. avenae, the causal agent of oat crown rust.</title>
        <authorList>
            <person name="Miller M.E."/>
            <person name="Zhang Y."/>
            <person name="Omidvar V."/>
            <person name="Sperschneider J."/>
            <person name="Schwessinger B."/>
            <person name="Raley C."/>
            <person name="Palmer J.M."/>
            <person name="Garnica D."/>
            <person name="Upadhyaya N."/>
            <person name="Rathjen J."/>
            <person name="Taylor J.M."/>
            <person name="Park R.F."/>
            <person name="Dodds P.N."/>
            <person name="Hirsch C.D."/>
            <person name="Kianian S.F."/>
            <person name="Figueroa M."/>
        </authorList>
    </citation>
    <scope>NUCLEOTIDE SEQUENCE [LARGE SCALE GENOMIC DNA]</scope>
    <source>
        <strain evidence="2">12SD80</strain>
    </source>
</reference>